<proteinExistence type="predicted"/>
<evidence type="ECO:0000313" key="2">
    <source>
        <dbReference type="Proteomes" id="UP000765509"/>
    </source>
</evidence>
<organism evidence="1 2">
    <name type="scientific">Austropuccinia psidii MF-1</name>
    <dbReference type="NCBI Taxonomy" id="1389203"/>
    <lineage>
        <taxon>Eukaryota</taxon>
        <taxon>Fungi</taxon>
        <taxon>Dikarya</taxon>
        <taxon>Basidiomycota</taxon>
        <taxon>Pucciniomycotina</taxon>
        <taxon>Pucciniomycetes</taxon>
        <taxon>Pucciniales</taxon>
        <taxon>Sphaerophragmiaceae</taxon>
        <taxon>Austropuccinia</taxon>
    </lineage>
</organism>
<name>A0A9Q3BIY6_9BASI</name>
<comment type="caution">
    <text evidence="1">The sequence shown here is derived from an EMBL/GenBank/DDBJ whole genome shotgun (WGS) entry which is preliminary data.</text>
</comment>
<reference evidence="1" key="1">
    <citation type="submission" date="2021-03" db="EMBL/GenBank/DDBJ databases">
        <title>Draft genome sequence of rust myrtle Austropuccinia psidii MF-1, a brazilian biotype.</title>
        <authorList>
            <person name="Quecine M.C."/>
            <person name="Pachon D.M.R."/>
            <person name="Bonatelli M.L."/>
            <person name="Correr F.H."/>
            <person name="Franceschini L.M."/>
            <person name="Leite T.F."/>
            <person name="Margarido G.R.A."/>
            <person name="Almeida C.A."/>
            <person name="Ferrarezi J.A."/>
            <person name="Labate C.A."/>
        </authorList>
    </citation>
    <scope>NUCLEOTIDE SEQUENCE</scope>
    <source>
        <strain evidence="1">MF-1</strain>
    </source>
</reference>
<protein>
    <submittedName>
        <fullName evidence="1">Uncharacterized protein</fullName>
    </submittedName>
</protein>
<evidence type="ECO:0000313" key="1">
    <source>
        <dbReference type="EMBL" id="MBW0465827.1"/>
    </source>
</evidence>
<accession>A0A9Q3BIY6</accession>
<sequence length="81" mass="9261">MQHCVVCLLDCVIFPESRAWSSGLCQRASWMPVKKVVPSKTVTDITSSAPRSETHISWKYQCLFGTPFRHILALYFPMEGR</sequence>
<gene>
    <name evidence="1" type="ORF">O181_005542</name>
</gene>
<dbReference type="EMBL" id="AVOT02001138">
    <property type="protein sequence ID" value="MBW0465827.1"/>
    <property type="molecule type" value="Genomic_DNA"/>
</dbReference>
<keyword evidence="2" id="KW-1185">Reference proteome</keyword>
<dbReference type="Proteomes" id="UP000765509">
    <property type="component" value="Unassembled WGS sequence"/>
</dbReference>
<dbReference type="AlphaFoldDB" id="A0A9Q3BIY6"/>